<reference evidence="1 2" key="1">
    <citation type="submission" date="2021-06" db="EMBL/GenBank/DDBJ databases">
        <title>Caerostris darwini draft genome.</title>
        <authorList>
            <person name="Kono N."/>
            <person name="Arakawa K."/>
        </authorList>
    </citation>
    <scope>NUCLEOTIDE SEQUENCE [LARGE SCALE GENOMIC DNA]</scope>
</reference>
<proteinExistence type="predicted"/>
<keyword evidence="2" id="KW-1185">Reference proteome</keyword>
<evidence type="ECO:0000313" key="1">
    <source>
        <dbReference type="EMBL" id="GIY46435.1"/>
    </source>
</evidence>
<dbReference type="EMBL" id="BPLQ01009763">
    <property type="protein sequence ID" value="GIY46435.1"/>
    <property type="molecule type" value="Genomic_DNA"/>
</dbReference>
<sequence length="73" mass="8364">MARSVTVKTALEQLYNFKIASTRTVRAMLRPVGVHENCCLRVDASGRHSLAHKHRGRFSERSQICFLPLHWMG</sequence>
<dbReference type="Proteomes" id="UP001054837">
    <property type="component" value="Unassembled WGS sequence"/>
</dbReference>
<accession>A0AAV4TJZ3</accession>
<name>A0AAV4TJZ3_9ARAC</name>
<organism evidence="1 2">
    <name type="scientific">Caerostris darwini</name>
    <dbReference type="NCBI Taxonomy" id="1538125"/>
    <lineage>
        <taxon>Eukaryota</taxon>
        <taxon>Metazoa</taxon>
        <taxon>Ecdysozoa</taxon>
        <taxon>Arthropoda</taxon>
        <taxon>Chelicerata</taxon>
        <taxon>Arachnida</taxon>
        <taxon>Araneae</taxon>
        <taxon>Araneomorphae</taxon>
        <taxon>Entelegynae</taxon>
        <taxon>Araneoidea</taxon>
        <taxon>Araneidae</taxon>
        <taxon>Caerostris</taxon>
    </lineage>
</organism>
<dbReference type="AlphaFoldDB" id="A0AAV4TJZ3"/>
<comment type="caution">
    <text evidence="1">The sequence shown here is derived from an EMBL/GenBank/DDBJ whole genome shotgun (WGS) entry which is preliminary data.</text>
</comment>
<evidence type="ECO:0000313" key="2">
    <source>
        <dbReference type="Proteomes" id="UP001054837"/>
    </source>
</evidence>
<protein>
    <submittedName>
        <fullName evidence="1">Uncharacterized protein</fullName>
    </submittedName>
</protein>
<gene>
    <name evidence="1" type="ORF">CDAR_585941</name>
</gene>